<reference evidence="3" key="1">
    <citation type="journal article" date="2018" name="Genome Announc.">
        <title>Complete genome sequence of a Dickeya fangzhongdai type strain causing bleeding canker of pear tree trunks.</title>
        <authorList>
            <person name="Zhao Y."/>
            <person name="Tian Y."/>
            <person name="Li X."/>
            <person name="Hu B."/>
        </authorList>
    </citation>
    <scope>NUCLEOTIDE SEQUENCE [LARGE SCALE GENOMIC DNA]</scope>
    <source>
        <strain evidence="3">DSM 101947</strain>
    </source>
</reference>
<keyword evidence="1" id="KW-0472">Membrane</keyword>
<dbReference type="EMBL" id="CP025003">
    <property type="protein sequence ID" value="ATZ95735.1"/>
    <property type="molecule type" value="Genomic_DNA"/>
</dbReference>
<evidence type="ECO:0000256" key="1">
    <source>
        <dbReference type="SAM" id="Phobius"/>
    </source>
</evidence>
<name>A0A2K8QRM4_9GAMM</name>
<keyword evidence="1" id="KW-1133">Transmembrane helix</keyword>
<evidence type="ECO:0000313" key="2">
    <source>
        <dbReference type="EMBL" id="ATZ95735.1"/>
    </source>
</evidence>
<keyword evidence="3" id="KW-1185">Reference proteome</keyword>
<proteinExistence type="predicted"/>
<gene>
    <name evidence="2" type="ORF">CVE23_18230</name>
</gene>
<dbReference type="Proteomes" id="UP000231901">
    <property type="component" value="Chromosome"/>
</dbReference>
<dbReference type="AlphaFoldDB" id="A0A2K8QRM4"/>
<keyword evidence="1" id="KW-0812">Transmembrane</keyword>
<feature type="transmembrane region" description="Helical" evidence="1">
    <location>
        <begin position="16"/>
        <end position="37"/>
    </location>
</feature>
<dbReference type="KEGG" id="dfn:CVE23_18230"/>
<protein>
    <submittedName>
        <fullName evidence="2">Uncharacterized protein</fullName>
    </submittedName>
</protein>
<organism evidence="2 3">
    <name type="scientific">Dickeya fangzhongdai</name>
    <dbReference type="NCBI Taxonomy" id="1778540"/>
    <lineage>
        <taxon>Bacteria</taxon>
        <taxon>Pseudomonadati</taxon>
        <taxon>Pseudomonadota</taxon>
        <taxon>Gammaproteobacteria</taxon>
        <taxon>Enterobacterales</taxon>
        <taxon>Pectobacteriaceae</taxon>
        <taxon>Dickeya</taxon>
    </lineage>
</organism>
<sequence>MTGYTAPDAKLCASRYFFLIVAARMSLTIWLALFIKVRADPLIHHRQEIIAAQRYLRDEHHTVPYMQWMKLA</sequence>
<accession>A0A2K8QRM4</accession>
<evidence type="ECO:0000313" key="3">
    <source>
        <dbReference type="Proteomes" id="UP000231901"/>
    </source>
</evidence>